<organism evidence="2 3">
    <name type="scientific">Dentipellis fragilis</name>
    <dbReference type="NCBI Taxonomy" id="205917"/>
    <lineage>
        <taxon>Eukaryota</taxon>
        <taxon>Fungi</taxon>
        <taxon>Dikarya</taxon>
        <taxon>Basidiomycota</taxon>
        <taxon>Agaricomycotina</taxon>
        <taxon>Agaricomycetes</taxon>
        <taxon>Russulales</taxon>
        <taxon>Hericiaceae</taxon>
        <taxon>Dentipellis</taxon>
    </lineage>
</organism>
<feature type="signal peptide" evidence="1">
    <location>
        <begin position="1"/>
        <end position="16"/>
    </location>
</feature>
<reference evidence="2 3" key="1">
    <citation type="submission" date="2019-02" db="EMBL/GenBank/DDBJ databases">
        <title>Genome sequencing of the rare red list fungi Dentipellis fragilis.</title>
        <authorList>
            <person name="Buettner E."/>
            <person name="Kellner H."/>
        </authorList>
    </citation>
    <scope>NUCLEOTIDE SEQUENCE [LARGE SCALE GENOMIC DNA]</scope>
    <source>
        <strain evidence="2 3">DSM 105465</strain>
    </source>
</reference>
<dbReference type="OrthoDB" id="3232623at2759"/>
<protein>
    <submittedName>
        <fullName evidence="2">Uncharacterized protein</fullName>
    </submittedName>
</protein>
<name>A0A4Y9YB54_9AGAM</name>
<comment type="caution">
    <text evidence="2">The sequence shown here is derived from an EMBL/GenBank/DDBJ whole genome shotgun (WGS) entry which is preliminary data.</text>
</comment>
<dbReference type="Proteomes" id="UP000298327">
    <property type="component" value="Unassembled WGS sequence"/>
</dbReference>
<evidence type="ECO:0000313" key="3">
    <source>
        <dbReference type="Proteomes" id="UP000298327"/>
    </source>
</evidence>
<dbReference type="AlphaFoldDB" id="A0A4Y9YB54"/>
<gene>
    <name evidence="2" type="ORF">EVG20_g8285</name>
</gene>
<dbReference type="EMBL" id="SEOQ01000704">
    <property type="protein sequence ID" value="TFY58089.1"/>
    <property type="molecule type" value="Genomic_DNA"/>
</dbReference>
<proteinExistence type="predicted"/>
<keyword evidence="3" id="KW-1185">Reference proteome</keyword>
<sequence>MRPILSLLVFAVLAIAVPLNNQPAARNANAVRELPEPGFFVESFGVTQDTAEFHSQGRMHSVLSILFLAAFAVAVPLNDKARVVPIPGAFVEGSGITQETKDFALDVAARAIPVPGAFVEGSGVMQDTKDLYSRNEARAIPVPGAFVEGFGVTQNTEEWQ</sequence>
<feature type="chain" id="PRO_5021276563" evidence="1">
    <location>
        <begin position="17"/>
        <end position="160"/>
    </location>
</feature>
<keyword evidence="1" id="KW-0732">Signal</keyword>
<evidence type="ECO:0000313" key="2">
    <source>
        <dbReference type="EMBL" id="TFY58089.1"/>
    </source>
</evidence>
<evidence type="ECO:0000256" key="1">
    <source>
        <dbReference type="SAM" id="SignalP"/>
    </source>
</evidence>
<accession>A0A4Y9YB54</accession>